<protein>
    <submittedName>
        <fullName evidence="1">Uncharacterized protein</fullName>
    </submittedName>
</protein>
<name>A0A0V1M4S4_9BILA</name>
<proteinExistence type="predicted"/>
<dbReference type="Proteomes" id="UP000054843">
    <property type="component" value="Unassembled WGS sequence"/>
</dbReference>
<reference evidence="1 2" key="1">
    <citation type="submission" date="2015-01" db="EMBL/GenBank/DDBJ databases">
        <title>Evolution of Trichinella species and genotypes.</title>
        <authorList>
            <person name="Korhonen P.K."/>
            <person name="Edoardo P."/>
            <person name="Giuseppe L.R."/>
            <person name="Gasser R.B."/>
        </authorList>
    </citation>
    <scope>NUCLEOTIDE SEQUENCE [LARGE SCALE GENOMIC DNA]</scope>
    <source>
        <strain evidence="1">ISS1980</strain>
    </source>
</reference>
<organism evidence="1 2">
    <name type="scientific">Trichinella papuae</name>
    <dbReference type="NCBI Taxonomy" id="268474"/>
    <lineage>
        <taxon>Eukaryota</taxon>
        <taxon>Metazoa</taxon>
        <taxon>Ecdysozoa</taxon>
        <taxon>Nematoda</taxon>
        <taxon>Enoplea</taxon>
        <taxon>Dorylaimia</taxon>
        <taxon>Trichinellida</taxon>
        <taxon>Trichinellidae</taxon>
        <taxon>Trichinella</taxon>
    </lineage>
</organism>
<sequence>MPTERKQWTAAPSRKAVEASPFHEAVDMTFFDIVSIGAPFVNYPFPSVSISKGLLNSFLPCFLKCLLFRRLWHFLVMELGND</sequence>
<comment type="caution">
    <text evidence="1">The sequence shown here is derived from an EMBL/GenBank/DDBJ whole genome shotgun (WGS) entry which is preliminary data.</text>
</comment>
<dbReference type="EMBL" id="JYDO01000223">
    <property type="protein sequence ID" value="KRZ66819.1"/>
    <property type="molecule type" value="Genomic_DNA"/>
</dbReference>
<evidence type="ECO:0000313" key="2">
    <source>
        <dbReference type="Proteomes" id="UP000054843"/>
    </source>
</evidence>
<evidence type="ECO:0000313" key="1">
    <source>
        <dbReference type="EMBL" id="KRZ66819.1"/>
    </source>
</evidence>
<dbReference type="OrthoDB" id="10388358at2759"/>
<dbReference type="AlphaFoldDB" id="A0A0V1M4S4"/>
<gene>
    <name evidence="1" type="ORF">T10_4506</name>
</gene>
<keyword evidence="2" id="KW-1185">Reference proteome</keyword>
<accession>A0A0V1M4S4</accession>